<dbReference type="SUPFAM" id="SSF50621">
    <property type="entry name" value="Alanine racemase C-terminal domain-like"/>
    <property type="match status" value="1"/>
</dbReference>
<dbReference type="Pfam" id="PF01168">
    <property type="entry name" value="Ala_racemase_N"/>
    <property type="match status" value="1"/>
</dbReference>
<comment type="pathway">
    <text evidence="5">Amino-acid biosynthesis; D-alanine biosynthesis; D-alanine from L-alanine: step 1/1.</text>
</comment>
<feature type="modified residue" description="N6-(pyridoxal phosphate)lysine" evidence="5 6">
    <location>
        <position position="49"/>
    </location>
</feature>
<dbReference type="Gene3D" id="2.40.37.10">
    <property type="entry name" value="Lyase, Ornithine Decarboxylase, Chain A, domain 1"/>
    <property type="match status" value="1"/>
</dbReference>
<dbReference type="InterPro" id="IPR020622">
    <property type="entry name" value="Ala_racemase_pyridoxalP-BS"/>
</dbReference>
<organism evidence="9 10">
    <name type="scientific">Synergistes jonesii</name>
    <dbReference type="NCBI Taxonomy" id="2754"/>
    <lineage>
        <taxon>Bacteria</taxon>
        <taxon>Thermotogati</taxon>
        <taxon>Synergistota</taxon>
        <taxon>Synergistia</taxon>
        <taxon>Synergistales</taxon>
        <taxon>Synergistaceae</taxon>
        <taxon>Synergistes</taxon>
    </lineage>
</organism>
<dbReference type="InterPro" id="IPR000821">
    <property type="entry name" value="Ala_racemase"/>
</dbReference>
<gene>
    <name evidence="9" type="ORF">EH55_02655</name>
</gene>
<dbReference type="PANTHER" id="PTHR30511:SF0">
    <property type="entry name" value="ALANINE RACEMASE, CATABOLIC-RELATED"/>
    <property type="match status" value="1"/>
</dbReference>
<dbReference type="EC" id="5.1.1.1" evidence="5"/>
<protein>
    <recommendedName>
        <fullName evidence="5">Alanine racemase</fullName>
        <ecNumber evidence="5">5.1.1.1</ecNumber>
    </recommendedName>
</protein>
<dbReference type="GO" id="GO:0030170">
    <property type="term" value="F:pyridoxal phosphate binding"/>
    <property type="evidence" value="ECO:0007669"/>
    <property type="project" value="UniProtKB-UniRule"/>
</dbReference>
<dbReference type="NCBIfam" id="TIGR00492">
    <property type="entry name" value="alr"/>
    <property type="match status" value="1"/>
</dbReference>
<dbReference type="InterPro" id="IPR011079">
    <property type="entry name" value="Ala_racemase_C"/>
</dbReference>
<proteinExistence type="inferred from homology"/>
<dbReference type="GO" id="GO:0030632">
    <property type="term" value="P:D-alanine biosynthetic process"/>
    <property type="evidence" value="ECO:0007669"/>
    <property type="project" value="UniProtKB-UniRule"/>
</dbReference>
<dbReference type="Gene3D" id="3.20.20.10">
    <property type="entry name" value="Alanine racemase"/>
    <property type="match status" value="1"/>
</dbReference>
<dbReference type="FunFam" id="2.40.37.10:FF:000006">
    <property type="entry name" value="Alanine racemase"/>
    <property type="match status" value="1"/>
</dbReference>
<accession>A0A073J4N7</accession>
<dbReference type="GO" id="GO:0009252">
    <property type="term" value="P:peptidoglycan biosynthetic process"/>
    <property type="evidence" value="ECO:0007669"/>
    <property type="project" value="TreeGrafter"/>
</dbReference>
<dbReference type="CDD" id="cd00430">
    <property type="entry name" value="PLPDE_III_AR"/>
    <property type="match status" value="1"/>
</dbReference>
<evidence type="ECO:0000256" key="5">
    <source>
        <dbReference type="HAMAP-Rule" id="MF_01201"/>
    </source>
</evidence>
<dbReference type="STRING" id="2754.EH55_02655"/>
<keyword evidence="3 5" id="KW-0663">Pyridoxal phosphate</keyword>
<feature type="active site" description="Proton acceptor; specific for L-alanine" evidence="5">
    <location>
        <position position="277"/>
    </location>
</feature>
<keyword evidence="4 5" id="KW-0413">Isomerase</keyword>
<comment type="caution">
    <text evidence="9">The sequence shown here is derived from an EMBL/GenBank/DDBJ whole genome shotgun (WGS) entry which is preliminary data.</text>
</comment>
<dbReference type="InterPro" id="IPR009006">
    <property type="entry name" value="Ala_racemase/Decarboxylase_C"/>
</dbReference>
<dbReference type="GO" id="GO:0005829">
    <property type="term" value="C:cytosol"/>
    <property type="evidence" value="ECO:0007669"/>
    <property type="project" value="TreeGrafter"/>
</dbReference>
<dbReference type="PROSITE" id="PS00395">
    <property type="entry name" value="ALANINE_RACEMASE"/>
    <property type="match status" value="1"/>
</dbReference>
<dbReference type="FunFam" id="3.20.20.10:FF:000002">
    <property type="entry name" value="Alanine racemase"/>
    <property type="match status" value="1"/>
</dbReference>
<dbReference type="SMART" id="SM01005">
    <property type="entry name" value="Ala_racemase_C"/>
    <property type="match status" value="1"/>
</dbReference>
<evidence type="ECO:0000256" key="6">
    <source>
        <dbReference type="PIRSR" id="PIRSR600821-50"/>
    </source>
</evidence>
<evidence type="ECO:0000313" key="9">
    <source>
        <dbReference type="EMBL" id="KEJ92677.1"/>
    </source>
</evidence>
<dbReference type="Proteomes" id="UP000027665">
    <property type="component" value="Unassembled WGS sequence"/>
</dbReference>
<evidence type="ECO:0000256" key="2">
    <source>
        <dbReference type="ARBA" id="ARBA00001933"/>
    </source>
</evidence>
<comment type="similarity">
    <text evidence="5">Belongs to the alanine racemase family.</text>
</comment>
<dbReference type="GO" id="GO:0008784">
    <property type="term" value="F:alanine racemase activity"/>
    <property type="evidence" value="ECO:0007669"/>
    <property type="project" value="UniProtKB-UniRule"/>
</dbReference>
<evidence type="ECO:0000256" key="4">
    <source>
        <dbReference type="ARBA" id="ARBA00023235"/>
    </source>
</evidence>
<evidence type="ECO:0000256" key="7">
    <source>
        <dbReference type="PIRSR" id="PIRSR600821-52"/>
    </source>
</evidence>
<evidence type="ECO:0000313" key="10">
    <source>
        <dbReference type="Proteomes" id="UP000027665"/>
    </source>
</evidence>
<comment type="catalytic activity">
    <reaction evidence="1 5">
        <text>L-alanine = D-alanine</text>
        <dbReference type="Rhea" id="RHEA:20249"/>
        <dbReference type="ChEBI" id="CHEBI:57416"/>
        <dbReference type="ChEBI" id="CHEBI:57972"/>
        <dbReference type="EC" id="5.1.1.1"/>
    </reaction>
</comment>
<feature type="active site" description="Proton acceptor; specific for D-alanine" evidence="5">
    <location>
        <position position="49"/>
    </location>
</feature>
<dbReference type="InterPro" id="IPR001608">
    <property type="entry name" value="Ala_racemase_N"/>
</dbReference>
<name>A0A073J4N7_9BACT</name>
<feature type="binding site" evidence="5 7">
    <location>
        <position position="325"/>
    </location>
    <ligand>
        <name>substrate</name>
    </ligand>
</feature>
<evidence type="ECO:0000259" key="8">
    <source>
        <dbReference type="SMART" id="SM01005"/>
    </source>
</evidence>
<dbReference type="EMBL" id="JMKI01000021">
    <property type="protein sequence ID" value="KEJ92677.1"/>
    <property type="molecule type" value="Genomic_DNA"/>
</dbReference>
<dbReference type="Pfam" id="PF00842">
    <property type="entry name" value="Ala_racemase_C"/>
    <property type="match status" value="1"/>
</dbReference>
<dbReference type="PRINTS" id="PR00992">
    <property type="entry name" value="ALARACEMASE"/>
</dbReference>
<dbReference type="AlphaFoldDB" id="A0A073J4N7"/>
<keyword evidence="10" id="KW-1185">Reference proteome</keyword>
<dbReference type="SUPFAM" id="SSF51419">
    <property type="entry name" value="PLP-binding barrel"/>
    <property type="match status" value="1"/>
</dbReference>
<reference evidence="9 10" key="1">
    <citation type="submission" date="2014-04" db="EMBL/GenBank/DDBJ databases">
        <title>Draft Genome Sequence of Synergistes jonesii.</title>
        <authorList>
            <person name="Coil D.A."/>
            <person name="Eisen J.A."/>
            <person name="Holland-Moritz H.E."/>
        </authorList>
    </citation>
    <scope>NUCLEOTIDE SEQUENCE [LARGE SCALE GENOMIC DNA]</scope>
    <source>
        <strain evidence="9 10">78-1</strain>
    </source>
</reference>
<dbReference type="HAMAP" id="MF_01201">
    <property type="entry name" value="Ala_racemase"/>
    <property type="match status" value="1"/>
</dbReference>
<dbReference type="PANTHER" id="PTHR30511">
    <property type="entry name" value="ALANINE RACEMASE"/>
    <property type="match status" value="1"/>
</dbReference>
<sequence length="398" mass="43591">MSWCVMKEIEAKEKCCRVYAEINLDEIVHNAELLRRMMPAGEKFVAVVKADAYGHGAPQVSAALAGVADAYAVATVEEALQLRKKGTGKPIYTLGFMPSYRIADAVKNKIRLTVYERKFAEKASRVASEIGLTAEMHIKIDTGMRRIGFEPNDASVDEIEKISRLPNVRLEGIFTHLARADERDKAPSDRQVALFREMIEKLAARGIKFPLTHCENSAAIMDCGYHGFSAARAGVALYGMFPSNQLNDMELDLRPALQLKSRVVYVKKIAPSTPVGYGGTFVTTRPTTLATIPVGYADGYPRALSNKGSVVIRGKKAPIAGNICMDQLMADVTDIEGVEDGDEATLIGESGGEKITADEIARLAGTINYEITCGISKRVPRIFFKEGKFCGCEDYFED</sequence>
<evidence type="ECO:0000256" key="1">
    <source>
        <dbReference type="ARBA" id="ARBA00000316"/>
    </source>
</evidence>
<comment type="function">
    <text evidence="5">Catalyzes the interconversion of L-alanine and D-alanine. May also act on other amino acids.</text>
</comment>
<evidence type="ECO:0000256" key="3">
    <source>
        <dbReference type="ARBA" id="ARBA00022898"/>
    </source>
</evidence>
<dbReference type="InterPro" id="IPR029066">
    <property type="entry name" value="PLP-binding_barrel"/>
</dbReference>
<comment type="cofactor">
    <cofactor evidence="2 5 6">
        <name>pyridoxal 5'-phosphate</name>
        <dbReference type="ChEBI" id="CHEBI:597326"/>
    </cofactor>
</comment>
<dbReference type="UniPathway" id="UPA00042">
    <property type="reaction ID" value="UER00497"/>
</dbReference>
<dbReference type="eggNOG" id="COG0787">
    <property type="taxonomic scope" value="Bacteria"/>
</dbReference>
<feature type="binding site" evidence="5 7">
    <location>
        <position position="146"/>
    </location>
    <ligand>
        <name>substrate</name>
    </ligand>
</feature>
<feature type="domain" description="Alanine racemase C-terminal" evidence="8">
    <location>
        <begin position="256"/>
        <end position="384"/>
    </location>
</feature>